<keyword evidence="8 11" id="KW-0234">DNA repair</keyword>
<comment type="subunit">
    <text evidence="11">Single-chain monomer with multiple functions.</text>
</comment>
<dbReference type="InterPro" id="IPR043502">
    <property type="entry name" value="DNA/RNA_pol_sf"/>
</dbReference>
<evidence type="ECO:0000256" key="5">
    <source>
        <dbReference type="ARBA" id="ARBA00022763"/>
    </source>
</evidence>
<evidence type="ECO:0000256" key="8">
    <source>
        <dbReference type="ARBA" id="ARBA00023204"/>
    </source>
</evidence>
<dbReference type="InterPro" id="IPR020046">
    <property type="entry name" value="5-3_exonucl_a-hlix_arch_N"/>
</dbReference>
<dbReference type="NCBIfam" id="NF004397">
    <property type="entry name" value="PRK05755.1"/>
    <property type="match status" value="1"/>
</dbReference>
<dbReference type="Gene3D" id="1.10.150.20">
    <property type="entry name" value="5' to 3' exonuclease, C-terminal subdomain"/>
    <property type="match status" value="2"/>
</dbReference>
<dbReference type="Pfam" id="PF00476">
    <property type="entry name" value="DNA_pol_A"/>
    <property type="match status" value="1"/>
</dbReference>
<dbReference type="Pfam" id="PF01367">
    <property type="entry name" value="5_3_exonuc"/>
    <property type="match status" value="1"/>
</dbReference>
<dbReference type="CDD" id="cd09859">
    <property type="entry name" value="PIN_53EXO"/>
    <property type="match status" value="1"/>
</dbReference>
<evidence type="ECO:0000256" key="4">
    <source>
        <dbReference type="ARBA" id="ARBA00022705"/>
    </source>
</evidence>
<evidence type="ECO:0000256" key="1">
    <source>
        <dbReference type="ARBA" id="ARBA00007705"/>
    </source>
</evidence>
<dbReference type="InterPro" id="IPR019760">
    <property type="entry name" value="DNA-dir_DNA_pol_A_CS"/>
</dbReference>
<dbReference type="InterPro" id="IPR001098">
    <property type="entry name" value="DNA-dir_DNA_pol_A_palm_dom"/>
</dbReference>
<comment type="catalytic activity">
    <reaction evidence="9 11">
        <text>DNA(n) + a 2'-deoxyribonucleoside 5'-triphosphate = DNA(n+1) + diphosphate</text>
        <dbReference type="Rhea" id="RHEA:22508"/>
        <dbReference type="Rhea" id="RHEA-COMP:17339"/>
        <dbReference type="Rhea" id="RHEA-COMP:17340"/>
        <dbReference type="ChEBI" id="CHEBI:33019"/>
        <dbReference type="ChEBI" id="CHEBI:61560"/>
        <dbReference type="ChEBI" id="CHEBI:173112"/>
        <dbReference type="EC" id="2.7.7.7"/>
    </reaction>
</comment>
<evidence type="ECO:0000256" key="6">
    <source>
        <dbReference type="ARBA" id="ARBA00022932"/>
    </source>
</evidence>
<dbReference type="Proteomes" id="UP001158045">
    <property type="component" value="Unassembled WGS sequence"/>
</dbReference>
<keyword evidence="4 11" id="KW-0235">DNA replication</keyword>
<keyword evidence="15" id="KW-1185">Reference proteome</keyword>
<dbReference type="EC" id="2.7.7.7" evidence="10 11"/>
<dbReference type="EMBL" id="JARYZI010000005">
    <property type="protein sequence ID" value="MDH8678342.1"/>
    <property type="molecule type" value="Genomic_DNA"/>
</dbReference>
<dbReference type="SUPFAM" id="SSF88723">
    <property type="entry name" value="PIN domain-like"/>
    <property type="match status" value="1"/>
</dbReference>
<dbReference type="Gene3D" id="3.30.70.370">
    <property type="match status" value="1"/>
</dbReference>
<dbReference type="InterPro" id="IPR029060">
    <property type="entry name" value="PIN-like_dom_sf"/>
</dbReference>
<dbReference type="Gene3D" id="3.30.420.10">
    <property type="entry name" value="Ribonuclease H-like superfamily/Ribonuclease H"/>
    <property type="match status" value="1"/>
</dbReference>
<dbReference type="PANTHER" id="PTHR10133:SF27">
    <property type="entry name" value="DNA POLYMERASE NU"/>
    <property type="match status" value="1"/>
</dbReference>
<evidence type="ECO:0000256" key="11">
    <source>
        <dbReference type="RuleBase" id="RU004460"/>
    </source>
</evidence>
<keyword evidence="2 11" id="KW-0808">Transferase</keyword>
<dbReference type="InterPro" id="IPR018320">
    <property type="entry name" value="DNA_polymerase_1"/>
</dbReference>
<dbReference type="NCBIfam" id="TIGR00593">
    <property type="entry name" value="pola"/>
    <property type="match status" value="1"/>
</dbReference>
<evidence type="ECO:0000259" key="12">
    <source>
        <dbReference type="SMART" id="SM00475"/>
    </source>
</evidence>
<comment type="function">
    <text evidence="11">In addition to polymerase activity, this DNA polymerase exhibits 5'-3' exonuclease activity.</text>
</comment>
<proteinExistence type="inferred from homology"/>
<dbReference type="InterPro" id="IPR008918">
    <property type="entry name" value="HhH2"/>
</dbReference>
<dbReference type="InterPro" id="IPR002421">
    <property type="entry name" value="5-3_exonuclease"/>
</dbReference>
<dbReference type="InterPro" id="IPR036397">
    <property type="entry name" value="RNaseH_sf"/>
</dbReference>
<evidence type="ECO:0000256" key="10">
    <source>
        <dbReference type="NCBIfam" id="TIGR00593"/>
    </source>
</evidence>
<dbReference type="InterPro" id="IPR036279">
    <property type="entry name" value="5-3_exonuclease_C_sf"/>
</dbReference>
<gene>
    <name evidence="11 14" type="primary">polA</name>
    <name evidence="14" type="ORF">QE109_09300</name>
</gene>
<dbReference type="Gene3D" id="1.20.1060.10">
    <property type="entry name" value="Taq DNA Polymerase, Chain T, domain 4"/>
    <property type="match status" value="1"/>
</dbReference>
<dbReference type="PRINTS" id="PR00868">
    <property type="entry name" value="DNAPOLI"/>
</dbReference>
<dbReference type="SMART" id="SM00482">
    <property type="entry name" value="POLAc"/>
    <property type="match status" value="1"/>
</dbReference>
<keyword evidence="11" id="KW-0540">Nuclease</keyword>
<sequence length="876" mass="99088">MEQKIVIVDGNSLINRAYFAMSELKNSNGIYTGGVYGLTSMVLSLIENFKPTHFCVAFDMKGPTFRHLSYDQYKGTRKGMPDELAMQMPIVKEILDALNIKRIELQGFEADDLIGTLAKACVENGIEANVITGDKDALQLVAFGAHVHITKKGITQLKLYKDADIFEEWGVHANQVIDFKGLSGDSSDNIPGIPGVGPKTAAKLLDAFTTVENLIEHYEEIENKRIRGLVEEHAAQALMSKRLATIFTEVPVELELDSFILGEPQVDEAISLFKKYELTNLMSKLKVKVETQSVTDQSELLSINGLIDMILSKKEFTFRIFYDCENVIDRNFIMATFKVDDSVCVLTDIDDLIALKPIFENASIHKNGFDLKREYLFLMDHEIDLQGVTFDGFIAAYLLDPARRSYDLAEIVFENASTKVISDEDLLGKGAKKKKYRDIAIEDVQPYAISHLNGVDNLKKAFVPRLEEMNLTTLFETVEVPLVKILADIEHTGFKVDMNKINELDLQLIDKISEIESTIFSLAGETFNINSPKQLGVILFEKLELPMGKKTKTGYSTSHDVLEKLANQHQIINEVIEYRTYTKLKSTYIDGLRLVIDERDHRVHTSLNQTIAVTGRLSSTEPNLQNIPIKLPYGRKIRRFFIADEDSTLLDADYSQIELRVLAHLSEDPKLIEAFNTDMDIHTLTASQVFHISENEVTSLQRSRAKEVNFGIVYGMGEFGLSESLGITRKDAKVYIDNYFVSYPRVKGFMDEIIDECKEKGYVETILNRKRSIVDINNSNFMLRSAAERIARNTPIQGSAADIIKLAMIKVYEALKKQNLKSKLILQVHDELILNVPHDEIETVKHLLKDCMEDAYKLIVPLKVDMNTGDSWYEAH</sequence>
<evidence type="ECO:0000259" key="13">
    <source>
        <dbReference type="SMART" id="SM00482"/>
    </source>
</evidence>
<name>A0ABT6ND56_9FIRM</name>
<keyword evidence="7 11" id="KW-0238">DNA-binding</keyword>
<dbReference type="InterPro" id="IPR054690">
    <property type="entry name" value="DNA_polI_exonuclease"/>
</dbReference>
<feature type="domain" description="DNA-directed DNA polymerase family A palm" evidence="13">
    <location>
        <begin position="634"/>
        <end position="840"/>
    </location>
</feature>
<dbReference type="SUPFAM" id="SSF53098">
    <property type="entry name" value="Ribonuclease H-like"/>
    <property type="match status" value="1"/>
</dbReference>
<dbReference type="SUPFAM" id="SSF47807">
    <property type="entry name" value="5' to 3' exonuclease, C-terminal subdomain"/>
    <property type="match status" value="1"/>
</dbReference>
<dbReference type="RefSeq" id="WP_281094184.1">
    <property type="nucleotide sequence ID" value="NZ_JARYZI010000005.1"/>
</dbReference>
<comment type="similarity">
    <text evidence="1 11">Belongs to the DNA polymerase type-A family.</text>
</comment>
<keyword evidence="3 11" id="KW-0548">Nucleotidyltransferase</keyword>
<keyword evidence="11" id="KW-0378">Hydrolase</keyword>
<dbReference type="PROSITE" id="PS00447">
    <property type="entry name" value="DNA_POLYMERASE_A"/>
    <property type="match status" value="1"/>
</dbReference>
<evidence type="ECO:0000256" key="3">
    <source>
        <dbReference type="ARBA" id="ARBA00022695"/>
    </source>
</evidence>
<dbReference type="CDD" id="cd08637">
    <property type="entry name" value="DNA_pol_A_pol_I_C"/>
    <property type="match status" value="1"/>
</dbReference>
<dbReference type="CDD" id="cd09898">
    <property type="entry name" value="H3TH_53EXO"/>
    <property type="match status" value="1"/>
</dbReference>
<dbReference type="GO" id="GO:0003887">
    <property type="term" value="F:DNA-directed DNA polymerase activity"/>
    <property type="evidence" value="ECO:0007669"/>
    <property type="project" value="UniProtKB-EC"/>
</dbReference>
<evidence type="ECO:0000256" key="9">
    <source>
        <dbReference type="ARBA" id="ARBA00049244"/>
    </source>
</evidence>
<evidence type="ECO:0000256" key="2">
    <source>
        <dbReference type="ARBA" id="ARBA00022679"/>
    </source>
</evidence>
<dbReference type="SMART" id="SM00279">
    <property type="entry name" value="HhH2"/>
    <property type="match status" value="1"/>
</dbReference>
<keyword evidence="6 11" id="KW-0239">DNA-directed DNA polymerase</keyword>
<organism evidence="14 15">
    <name type="scientific">Fusibacter bizertensis</name>
    <dbReference type="NCBI Taxonomy" id="1488331"/>
    <lineage>
        <taxon>Bacteria</taxon>
        <taxon>Bacillati</taxon>
        <taxon>Bacillota</taxon>
        <taxon>Clostridia</taxon>
        <taxon>Eubacteriales</taxon>
        <taxon>Eubacteriales Family XII. Incertae Sedis</taxon>
        <taxon>Fusibacter</taxon>
    </lineage>
</organism>
<dbReference type="InterPro" id="IPR020045">
    <property type="entry name" value="DNA_polI_H3TH"/>
</dbReference>
<keyword evidence="11" id="KW-0269">Exonuclease</keyword>
<dbReference type="InterPro" id="IPR002298">
    <property type="entry name" value="DNA_polymerase_A"/>
</dbReference>
<reference evidence="14 15" key="1">
    <citation type="submission" date="2023-04" db="EMBL/GenBank/DDBJ databases">
        <title>Fusibacter bizertensis strain WBS, isolated from littoral bottom sediments of the Arctic seas - biochemical and genomic analysis.</title>
        <authorList>
            <person name="Brioukhanov A.L."/>
        </authorList>
    </citation>
    <scope>NUCLEOTIDE SEQUENCE [LARGE SCALE GENOMIC DNA]</scope>
    <source>
        <strain evidence="14 15">WBS</strain>
    </source>
</reference>
<feature type="domain" description="5'-3' exonuclease" evidence="12">
    <location>
        <begin position="3"/>
        <end position="262"/>
    </location>
</feature>
<evidence type="ECO:0000256" key="7">
    <source>
        <dbReference type="ARBA" id="ARBA00023125"/>
    </source>
</evidence>
<dbReference type="SUPFAM" id="SSF56672">
    <property type="entry name" value="DNA/RNA polymerases"/>
    <property type="match status" value="1"/>
</dbReference>
<dbReference type="Gene3D" id="3.40.50.1010">
    <property type="entry name" value="5'-nuclease"/>
    <property type="match status" value="1"/>
</dbReference>
<dbReference type="SMART" id="SM00475">
    <property type="entry name" value="53EXOc"/>
    <property type="match status" value="1"/>
</dbReference>
<evidence type="ECO:0000313" key="14">
    <source>
        <dbReference type="EMBL" id="MDH8678342.1"/>
    </source>
</evidence>
<evidence type="ECO:0000313" key="15">
    <source>
        <dbReference type="Proteomes" id="UP001158045"/>
    </source>
</evidence>
<dbReference type="PANTHER" id="PTHR10133">
    <property type="entry name" value="DNA POLYMERASE I"/>
    <property type="match status" value="1"/>
</dbReference>
<dbReference type="Pfam" id="PF22619">
    <property type="entry name" value="DNA_polI_exo1"/>
    <property type="match status" value="1"/>
</dbReference>
<comment type="caution">
    <text evidence="14">The sequence shown here is derived from an EMBL/GenBank/DDBJ whole genome shotgun (WGS) entry which is preliminary data.</text>
</comment>
<dbReference type="Pfam" id="PF02739">
    <property type="entry name" value="5_3_exonuc_N"/>
    <property type="match status" value="1"/>
</dbReference>
<dbReference type="InterPro" id="IPR012337">
    <property type="entry name" value="RNaseH-like_sf"/>
</dbReference>
<dbReference type="CDD" id="cd06140">
    <property type="entry name" value="DNA_polA_I_Bacillus_like_exo"/>
    <property type="match status" value="1"/>
</dbReference>
<keyword evidence="5 11" id="KW-0227">DNA damage</keyword>
<protein>
    <recommendedName>
        <fullName evidence="10 11">DNA polymerase I</fullName>
        <ecNumber evidence="10 11">2.7.7.7</ecNumber>
    </recommendedName>
</protein>
<accession>A0ABT6ND56</accession>